<dbReference type="InterPro" id="IPR020449">
    <property type="entry name" value="Tscrpt_reg_AraC-type_HTH"/>
</dbReference>
<dbReference type="InterPro" id="IPR050204">
    <property type="entry name" value="AraC_XylS_family_regulators"/>
</dbReference>
<dbReference type="Proteomes" id="UP001218638">
    <property type="component" value="Chromosome"/>
</dbReference>
<dbReference type="PANTHER" id="PTHR46796:SF6">
    <property type="entry name" value="ARAC SUBFAMILY"/>
    <property type="match status" value="1"/>
</dbReference>
<keyword evidence="6" id="KW-1185">Reference proteome</keyword>
<dbReference type="Gene3D" id="1.10.10.60">
    <property type="entry name" value="Homeodomain-like"/>
    <property type="match status" value="2"/>
</dbReference>
<dbReference type="EMBL" id="CP119075">
    <property type="protein sequence ID" value="WED64205.1"/>
    <property type="molecule type" value="Genomic_DNA"/>
</dbReference>
<dbReference type="PANTHER" id="PTHR46796">
    <property type="entry name" value="HTH-TYPE TRANSCRIPTIONAL ACTIVATOR RHAS-RELATED"/>
    <property type="match status" value="1"/>
</dbReference>
<dbReference type="SMART" id="SM00342">
    <property type="entry name" value="HTH_ARAC"/>
    <property type="match status" value="1"/>
</dbReference>
<organism evidence="5 6">
    <name type="scientific">Synoicihabitans lomoniglobus</name>
    <dbReference type="NCBI Taxonomy" id="2909285"/>
    <lineage>
        <taxon>Bacteria</taxon>
        <taxon>Pseudomonadati</taxon>
        <taxon>Verrucomicrobiota</taxon>
        <taxon>Opitutia</taxon>
        <taxon>Opitutales</taxon>
        <taxon>Opitutaceae</taxon>
        <taxon>Synoicihabitans</taxon>
    </lineage>
</organism>
<dbReference type="RefSeq" id="WP_330931131.1">
    <property type="nucleotide sequence ID" value="NZ_CP119075.1"/>
</dbReference>
<dbReference type="InterPro" id="IPR037923">
    <property type="entry name" value="HTH-like"/>
</dbReference>
<evidence type="ECO:0000313" key="6">
    <source>
        <dbReference type="Proteomes" id="UP001218638"/>
    </source>
</evidence>
<dbReference type="PROSITE" id="PS01124">
    <property type="entry name" value="HTH_ARAC_FAMILY_2"/>
    <property type="match status" value="1"/>
</dbReference>
<dbReference type="SUPFAM" id="SSF51215">
    <property type="entry name" value="Regulatory protein AraC"/>
    <property type="match status" value="1"/>
</dbReference>
<dbReference type="Gene3D" id="2.60.120.280">
    <property type="entry name" value="Regulatory protein AraC"/>
    <property type="match status" value="1"/>
</dbReference>
<evidence type="ECO:0000256" key="2">
    <source>
        <dbReference type="ARBA" id="ARBA00023125"/>
    </source>
</evidence>
<evidence type="ECO:0000256" key="3">
    <source>
        <dbReference type="ARBA" id="ARBA00023163"/>
    </source>
</evidence>
<accession>A0AAF0CNB0</accession>
<keyword evidence="2" id="KW-0238">DNA-binding</keyword>
<name>A0AAF0CNB0_9BACT</name>
<dbReference type="InterPro" id="IPR009057">
    <property type="entry name" value="Homeodomain-like_sf"/>
</dbReference>
<dbReference type="InterPro" id="IPR003313">
    <property type="entry name" value="AraC-bd"/>
</dbReference>
<dbReference type="AlphaFoldDB" id="A0AAF0CNB0"/>
<reference evidence="5" key="1">
    <citation type="submission" date="2023-03" db="EMBL/GenBank/DDBJ databases">
        <title>Lomoglobus Profundus gen. nov., sp. nov., a novel member of the phylum Verrucomicrobia, isolated from deep-marine sediment of South China Sea.</title>
        <authorList>
            <person name="Ahmad T."/>
            <person name="Ishaq S.E."/>
            <person name="Wang F."/>
        </authorList>
    </citation>
    <scope>NUCLEOTIDE SEQUENCE</scope>
    <source>
        <strain evidence="5">LMO-M01</strain>
    </source>
</reference>
<dbReference type="SUPFAM" id="SSF46689">
    <property type="entry name" value="Homeodomain-like"/>
    <property type="match status" value="1"/>
</dbReference>
<dbReference type="KEGG" id="slom:PXH66_17855"/>
<dbReference type="GO" id="GO:0043565">
    <property type="term" value="F:sequence-specific DNA binding"/>
    <property type="evidence" value="ECO:0007669"/>
    <property type="project" value="InterPro"/>
</dbReference>
<evidence type="ECO:0000313" key="5">
    <source>
        <dbReference type="EMBL" id="WED64205.1"/>
    </source>
</evidence>
<keyword evidence="1" id="KW-0805">Transcription regulation</keyword>
<evidence type="ECO:0000259" key="4">
    <source>
        <dbReference type="PROSITE" id="PS01124"/>
    </source>
</evidence>
<gene>
    <name evidence="5" type="ORF">PXH66_17855</name>
</gene>
<dbReference type="PRINTS" id="PR00032">
    <property type="entry name" value="HTHARAC"/>
</dbReference>
<evidence type="ECO:0000256" key="1">
    <source>
        <dbReference type="ARBA" id="ARBA00023015"/>
    </source>
</evidence>
<proteinExistence type="predicted"/>
<protein>
    <submittedName>
        <fullName evidence="5">AraC family transcriptional regulator</fullName>
    </submittedName>
</protein>
<dbReference type="InterPro" id="IPR018060">
    <property type="entry name" value="HTH_AraC"/>
</dbReference>
<feature type="domain" description="HTH araC/xylS-type" evidence="4">
    <location>
        <begin position="184"/>
        <end position="283"/>
    </location>
</feature>
<dbReference type="GO" id="GO:0003700">
    <property type="term" value="F:DNA-binding transcription factor activity"/>
    <property type="evidence" value="ECO:0007669"/>
    <property type="project" value="InterPro"/>
</dbReference>
<keyword evidence="3" id="KW-0804">Transcription</keyword>
<dbReference type="Pfam" id="PF02311">
    <property type="entry name" value="AraC_binding"/>
    <property type="match status" value="1"/>
</dbReference>
<sequence length="287" mass="32858">MTHVIDHTIKTRLLLRPIRSHLGTIRLAGVNQGGVGVGMAPEPLRTLSCYTFNLILNGHGFYREADDRLTPLQRGDIAFSFAHVPHGYGTVGDAHWDELWFEFEGPVFDLMRQTGLLDPAQPIHRTGDSDAWFRRLFRIIPPSHLRQRTPPQVIVSRFVSVLTEILADQETPEEPDNPTDDWVNRACEMLGHLDESPVPTPADVARKLGMSYETFRKRFRAKVGFSPGQFQLDARIDRAAALLHQGRLQIKEIAAHLEFCDEFHFSRSFKRRFGTSPREFRRRILGR</sequence>
<dbReference type="Pfam" id="PF12833">
    <property type="entry name" value="HTH_18"/>
    <property type="match status" value="1"/>
</dbReference>